<evidence type="ECO:0000256" key="6">
    <source>
        <dbReference type="SAM" id="Coils"/>
    </source>
</evidence>
<evidence type="ECO:0000313" key="10">
    <source>
        <dbReference type="Proteomes" id="UP000785679"/>
    </source>
</evidence>
<protein>
    <recommendedName>
        <fullName evidence="8">Ion transport domain-containing protein</fullName>
    </recommendedName>
</protein>
<name>A0A8J8NHF4_HALGN</name>
<keyword evidence="2 7" id="KW-0812">Transmembrane</keyword>
<evidence type="ECO:0000256" key="4">
    <source>
        <dbReference type="ARBA" id="ARBA00022989"/>
    </source>
</evidence>
<dbReference type="PANTHER" id="PTHR10582">
    <property type="entry name" value="TRANSIENT RECEPTOR POTENTIAL ION CHANNEL PROTEIN"/>
    <property type="match status" value="1"/>
</dbReference>
<dbReference type="GO" id="GO:0098703">
    <property type="term" value="P:calcium ion import across plasma membrane"/>
    <property type="evidence" value="ECO:0007669"/>
    <property type="project" value="TreeGrafter"/>
</dbReference>
<keyword evidence="3" id="KW-0677">Repeat</keyword>
<reference evidence="9" key="1">
    <citation type="submission" date="2019-06" db="EMBL/GenBank/DDBJ databases">
        <authorList>
            <person name="Zheng W."/>
        </authorList>
    </citation>
    <scope>NUCLEOTIDE SEQUENCE</scope>
    <source>
        <strain evidence="9">QDHG01</strain>
    </source>
</reference>
<organism evidence="9 10">
    <name type="scientific">Halteria grandinella</name>
    <dbReference type="NCBI Taxonomy" id="5974"/>
    <lineage>
        <taxon>Eukaryota</taxon>
        <taxon>Sar</taxon>
        <taxon>Alveolata</taxon>
        <taxon>Ciliophora</taxon>
        <taxon>Intramacronucleata</taxon>
        <taxon>Spirotrichea</taxon>
        <taxon>Stichotrichia</taxon>
        <taxon>Sporadotrichida</taxon>
        <taxon>Halteriidae</taxon>
        <taxon>Halteria</taxon>
    </lineage>
</organism>
<feature type="coiled-coil region" evidence="6">
    <location>
        <begin position="1355"/>
        <end position="1386"/>
    </location>
</feature>
<dbReference type="GO" id="GO:0005216">
    <property type="term" value="F:monoatomic ion channel activity"/>
    <property type="evidence" value="ECO:0007669"/>
    <property type="project" value="InterPro"/>
</dbReference>
<keyword evidence="5 7" id="KW-0472">Membrane</keyword>
<accession>A0A8J8NHF4</accession>
<evidence type="ECO:0000256" key="1">
    <source>
        <dbReference type="ARBA" id="ARBA00004141"/>
    </source>
</evidence>
<dbReference type="Proteomes" id="UP000785679">
    <property type="component" value="Unassembled WGS sequence"/>
</dbReference>
<dbReference type="GO" id="GO:0005886">
    <property type="term" value="C:plasma membrane"/>
    <property type="evidence" value="ECO:0007669"/>
    <property type="project" value="TreeGrafter"/>
</dbReference>
<comment type="caution">
    <text evidence="9">The sequence shown here is derived from an EMBL/GenBank/DDBJ whole genome shotgun (WGS) entry which is preliminary data.</text>
</comment>
<comment type="subcellular location">
    <subcellularLocation>
        <location evidence="1">Membrane</location>
        <topology evidence="1">Multi-pass membrane protein</topology>
    </subcellularLocation>
</comment>
<feature type="transmembrane region" description="Helical" evidence="7">
    <location>
        <begin position="1055"/>
        <end position="1074"/>
    </location>
</feature>
<dbReference type="OrthoDB" id="310870at2759"/>
<evidence type="ECO:0000259" key="8">
    <source>
        <dbReference type="Pfam" id="PF00520"/>
    </source>
</evidence>
<feature type="transmembrane region" description="Helical" evidence="7">
    <location>
        <begin position="1168"/>
        <end position="1188"/>
    </location>
</feature>
<evidence type="ECO:0000256" key="7">
    <source>
        <dbReference type="SAM" id="Phobius"/>
    </source>
</evidence>
<dbReference type="EMBL" id="RRYP01016650">
    <property type="protein sequence ID" value="TNV74769.1"/>
    <property type="molecule type" value="Genomic_DNA"/>
</dbReference>
<evidence type="ECO:0000313" key="9">
    <source>
        <dbReference type="EMBL" id="TNV74769.1"/>
    </source>
</evidence>
<evidence type="ECO:0000256" key="2">
    <source>
        <dbReference type="ARBA" id="ARBA00022692"/>
    </source>
</evidence>
<dbReference type="InterPro" id="IPR005821">
    <property type="entry name" value="Ion_trans_dom"/>
</dbReference>
<feature type="domain" description="Ion transport" evidence="8">
    <location>
        <begin position="1071"/>
        <end position="1308"/>
    </location>
</feature>
<keyword evidence="10" id="KW-1185">Reference proteome</keyword>
<evidence type="ECO:0000256" key="3">
    <source>
        <dbReference type="ARBA" id="ARBA00022737"/>
    </source>
</evidence>
<dbReference type="Pfam" id="PF00520">
    <property type="entry name" value="Ion_trans"/>
    <property type="match status" value="1"/>
</dbReference>
<feature type="transmembrane region" description="Helical" evidence="7">
    <location>
        <begin position="1094"/>
        <end position="1112"/>
    </location>
</feature>
<dbReference type="PANTHER" id="PTHR10582:SF2">
    <property type="entry name" value="INACTIVE"/>
    <property type="match status" value="1"/>
</dbReference>
<proteinExistence type="predicted"/>
<feature type="transmembrane region" description="Helical" evidence="7">
    <location>
        <begin position="1273"/>
        <end position="1299"/>
    </location>
</feature>
<evidence type="ECO:0000256" key="5">
    <source>
        <dbReference type="ARBA" id="ARBA00023136"/>
    </source>
</evidence>
<keyword evidence="6" id="KW-0175">Coiled coil</keyword>
<feature type="transmembrane region" description="Helical" evidence="7">
    <location>
        <begin position="1209"/>
        <end position="1227"/>
    </location>
</feature>
<sequence>MEMNSKYIYLKKKGEGLINEEGEEKETVENCIEIDQDACQRIGESVGAPRELDPHKWHFIIYDLIRNHARIYTAMTLVNVNFFVAFNQVVAVYDVVRKEWKPYFFKQQVFGLLRNQVSDHMHELNVGVLLENGEIRLIDPPPVRNGDWTLNSTINLKVQGKIKTVVSDWRDIASHYILSQLENGQQVLSGFQRNVITDLTSTVVLTNDDALVRCITPNEQEDFLLLNRKDKIIRSFCNTAARNSDKMIVSRCRKIKIVEPEKRSEDELDNAQKIEANAIHTAVGSKDDKYLLMFSKHDLLKAKIEIQEQTAKAKKVGNSHKIKEITLVKDFNIQSLQVIDSDYCYSLSNESSKQGRPGFYIQNLASFINTTAKETSNFRLKAAVVGQNDLLDYYKDDQRIAFILSYDVIRIVPLLHRTVLGFIGMRPRDEYLAFRRFKDKLYALDKLGALTTWSVTTGKVLEQKTTNTALNYSESFANYEIYQNGTKEKPDITYKSEWYSQRTLLVNKTDNLVDFNQEQFYGVRLNSELGANSSYVSTMEKKFFKFRYIEILESQEVYEHFSFDHPYYGDDKLQRLFFSDDMQHMLERQEQNVILYQKVLPLKTADSTVPPHVAWKIVSRIKRVPFDLAECTFVNYLFSPNLLKYLDYNKSQKIFVIKNSLDGSEYRRIPSGLMNPGDGKDITLVGKKFQWLSNNYVRVVNNDGIEKTVDITTTDCEQISYCSVPMLDMEYLKKEKYSHYFYDMSITKENQTIERLKRKYQEYFTAYFSSGLRDHADLYNILFEVDFNIDKCQGKVVADTSFTYFHWKIAELMDYIPRFNIKRYHPEEIKVLALNIFPQGKTVLHYAQKNLHIIQRFYRVIENEVKKQKELAALNDDQEYSGVFEIPFMKDFNGKTPLHLCIEGQNHKSADIMINKLCNDPLDSHARAINDLLPQMVKAELPSLGQYFDSRFLQTTLLKDFRRGAVIKEGGLEYRITTSELWPDKNELKKQVFDTSAVDSEVKLEFLDMCGVHCYTEQIGQDFFNALSDSGNLALFGHRSIQAIIDFKWPLAQEYTTKVLFIPFGFYLAIFVAWSNAFNGYLYPFTKDTWYEMWVAEKVLCALLLFFSVYFLTNEVRQMIINGFEYLTSFWNYVDFFPSCLIIAIVSIKLKIQFFNEGEDPADYIDMYALSSFHSLASFLMWLKLLYFMRIFKETGYLVKIITECIKDMRVFLVIFLTVIVAFNEAFQRLSEASGEEAQFNGLNWAQGYAYTFALAIGDTRADLYDDSIAPAVVWFIFCLVLLIMNVVMLNLLVAIISLSFENINESWQQTMYQERASIIAENSYLIPYYRKKSHCPDKDQYLLTARELLEDEGKDELVEQVQNKINEIEVSLNEFKKEYRETQEEFSSNVQKQLDDIIAAVVKKV</sequence>
<keyword evidence="4 7" id="KW-1133">Transmembrane helix</keyword>
<dbReference type="InterPro" id="IPR024862">
    <property type="entry name" value="TRPV"/>
</dbReference>
<gene>
    <name evidence="9" type="ORF">FGO68_gene7954</name>
</gene>